<dbReference type="Proteomes" id="UP000315825">
    <property type="component" value="Unassembled WGS sequence"/>
</dbReference>
<comment type="caution">
    <text evidence="15">The sequence shown here is derived from an EMBL/GenBank/DDBJ whole genome shotgun (WGS) entry which is preliminary data.</text>
</comment>
<dbReference type="SUPFAM" id="SSF56935">
    <property type="entry name" value="Porins"/>
    <property type="match status" value="1"/>
</dbReference>
<dbReference type="Pfam" id="PF07715">
    <property type="entry name" value="Plug"/>
    <property type="match status" value="1"/>
</dbReference>
<evidence type="ECO:0000256" key="2">
    <source>
        <dbReference type="ARBA" id="ARBA00022448"/>
    </source>
</evidence>
<evidence type="ECO:0000256" key="6">
    <source>
        <dbReference type="ARBA" id="ARBA00023004"/>
    </source>
</evidence>
<comment type="similarity">
    <text evidence="11 12">Belongs to the TonB-dependent receptor family.</text>
</comment>
<evidence type="ECO:0000313" key="15">
    <source>
        <dbReference type="EMBL" id="RZO26258.1"/>
    </source>
</evidence>
<evidence type="ECO:0000259" key="13">
    <source>
        <dbReference type="Pfam" id="PF00593"/>
    </source>
</evidence>
<proteinExistence type="inferred from homology"/>
<dbReference type="PROSITE" id="PS52016">
    <property type="entry name" value="TONB_DEPENDENT_REC_3"/>
    <property type="match status" value="1"/>
</dbReference>
<dbReference type="Gene3D" id="2.40.170.20">
    <property type="entry name" value="TonB-dependent receptor, beta-barrel domain"/>
    <property type="match status" value="1"/>
</dbReference>
<dbReference type="InterPro" id="IPR012910">
    <property type="entry name" value="Plug_dom"/>
</dbReference>
<evidence type="ECO:0000256" key="11">
    <source>
        <dbReference type="PROSITE-ProRule" id="PRU01360"/>
    </source>
</evidence>
<dbReference type="GO" id="GO:0009279">
    <property type="term" value="C:cell outer membrane"/>
    <property type="evidence" value="ECO:0007669"/>
    <property type="project" value="UniProtKB-SubCell"/>
</dbReference>
<dbReference type="PANTHER" id="PTHR32552:SF81">
    <property type="entry name" value="TONB-DEPENDENT OUTER MEMBRANE RECEPTOR"/>
    <property type="match status" value="1"/>
</dbReference>
<keyword evidence="7" id="KW-0406">Ion transport</keyword>
<evidence type="ECO:0000256" key="7">
    <source>
        <dbReference type="ARBA" id="ARBA00023065"/>
    </source>
</evidence>
<comment type="subcellular location">
    <subcellularLocation>
        <location evidence="1 11">Cell outer membrane</location>
        <topology evidence="1 11">Multi-pass membrane protein</topology>
    </subcellularLocation>
</comment>
<evidence type="ECO:0000256" key="12">
    <source>
        <dbReference type="RuleBase" id="RU003357"/>
    </source>
</evidence>
<sequence>MKNLTNIFLSFTLFYVFVEQNVVYAQDERASVLIEEVITTARKKEESEQEVPLAVTALSSEQLEVQKVRNITELVSVPNVSLDDIGTQRGVPNFQIRGLGHNSSIASIESPVAMIVDGVYVGNGSVMDSFDLGSVEILRGPQGTIIGKNAIGGAVLLNSKNPGDEWESQVRLAMDGFGSPGSTNSMMQFASGGPVSDIIKVRGVLYINDNQGWFNNSFDNTNHGAHENTMFRGTVVADPTDGLNINLKYSTQETSGDGVSSQCFSLVATDLQCFGLIQNRDSFDLSINEKGFIEQDTESLTLKAVQDVMLGDGQITFLYGSNTAESEAMGDIDGTQLFIFHAPAKTQDESSTFEIRFNGSFGNMDLLAGYYTYTRDLTYHEMRILPNTLGGTEWNGGGDLSVDSTAFFATAEFPIGENFVLDLGVRSTEEDKNVSVASLSAGAAALSVGILDAPRNIYFLAGRDPSLIQRTSDASCQIFSGGCVRDFIDNDSWSSTSPRIGLTYFPDDNTTIYGYVADGYRSGGYNMRNTAILQLTPDKGPGPFDQEKLQTLEVGMKRVLNNGRLNLAFFSSELTDMQRTLNEAGPAGPVQYIKNTGDATISGFEADVVYLLENDFVFNASIGTLDAGYDEVVYDISQDGVVDSVDLNLMLPRAADLTYSLGLSRDFMVANWSASARVAYSYRDEVAYSDNNLGMIGEQNILDLGVDFYSPSENLSFGIYGKNLNDSVKHGNVSPVGWGSFSPLMPGKIIGVEAVLSF</sequence>
<evidence type="ECO:0000256" key="8">
    <source>
        <dbReference type="ARBA" id="ARBA00023077"/>
    </source>
</evidence>
<dbReference type="EMBL" id="SHBE01000005">
    <property type="protein sequence ID" value="RZO26258.1"/>
    <property type="molecule type" value="Genomic_DNA"/>
</dbReference>
<evidence type="ECO:0000256" key="3">
    <source>
        <dbReference type="ARBA" id="ARBA00022452"/>
    </source>
</evidence>
<dbReference type="AlphaFoldDB" id="A0A520MYE9"/>
<evidence type="ECO:0000256" key="10">
    <source>
        <dbReference type="ARBA" id="ARBA00023237"/>
    </source>
</evidence>
<keyword evidence="2 11" id="KW-0813">Transport</keyword>
<dbReference type="InterPro" id="IPR000531">
    <property type="entry name" value="Beta-barrel_TonB"/>
</dbReference>
<name>A0A520MYE9_9GAMM</name>
<keyword evidence="10 11" id="KW-0998">Cell outer membrane</keyword>
<protein>
    <submittedName>
        <fullName evidence="15">TonB-dependent receptor</fullName>
    </submittedName>
</protein>
<accession>A0A520MYE9</accession>
<evidence type="ECO:0000256" key="4">
    <source>
        <dbReference type="ARBA" id="ARBA00022496"/>
    </source>
</evidence>
<keyword evidence="8 12" id="KW-0798">TonB box</keyword>
<keyword evidence="3 11" id="KW-1134">Transmembrane beta strand</keyword>
<organism evidence="15 16">
    <name type="scientific">SAR86 cluster bacterium</name>
    <dbReference type="NCBI Taxonomy" id="2030880"/>
    <lineage>
        <taxon>Bacteria</taxon>
        <taxon>Pseudomonadati</taxon>
        <taxon>Pseudomonadota</taxon>
        <taxon>Gammaproteobacteria</taxon>
        <taxon>SAR86 cluster</taxon>
    </lineage>
</organism>
<keyword evidence="9 11" id="KW-0472">Membrane</keyword>
<evidence type="ECO:0000313" key="16">
    <source>
        <dbReference type="Proteomes" id="UP000315825"/>
    </source>
</evidence>
<dbReference type="GO" id="GO:0006826">
    <property type="term" value="P:iron ion transport"/>
    <property type="evidence" value="ECO:0007669"/>
    <property type="project" value="UniProtKB-KW"/>
</dbReference>
<dbReference type="InterPro" id="IPR039426">
    <property type="entry name" value="TonB-dep_rcpt-like"/>
</dbReference>
<feature type="domain" description="TonB-dependent receptor plug" evidence="14">
    <location>
        <begin position="48"/>
        <end position="154"/>
    </location>
</feature>
<reference evidence="15 16" key="1">
    <citation type="submission" date="2019-02" db="EMBL/GenBank/DDBJ databases">
        <title>Prokaryotic population dynamics and viral predation in marine succession experiment using metagenomics: the confinement effect.</title>
        <authorList>
            <person name="Haro-Moreno J.M."/>
            <person name="Rodriguez-Valera F."/>
            <person name="Lopez-Perez M."/>
        </authorList>
    </citation>
    <scope>NUCLEOTIDE SEQUENCE [LARGE SCALE GENOMIC DNA]</scope>
    <source>
        <strain evidence="15">MED-G159</strain>
    </source>
</reference>
<gene>
    <name evidence="15" type="ORF">EVA92_03065</name>
</gene>
<feature type="domain" description="TonB-dependent receptor-like beta-barrel" evidence="13">
    <location>
        <begin position="295"/>
        <end position="724"/>
    </location>
</feature>
<keyword evidence="15" id="KW-0675">Receptor</keyword>
<evidence type="ECO:0000256" key="5">
    <source>
        <dbReference type="ARBA" id="ARBA00022692"/>
    </source>
</evidence>
<dbReference type="PROSITE" id="PS00018">
    <property type="entry name" value="EF_HAND_1"/>
    <property type="match status" value="1"/>
</dbReference>
<dbReference type="Pfam" id="PF00593">
    <property type="entry name" value="TonB_dep_Rec_b-barrel"/>
    <property type="match status" value="1"/>
</dbReference>
<evidence type="ECO:0000259" key="14">
    <source>
        <dbReference type="Pfam" id="PF07715"/>
    </source>
</evidence>
<evidence type="ECO:0000256" key="1">
    <source>
        <dbReference type="ARBA" id="ARBA00004571"/>
    </source>
</evidence>
<dbReference type="InterPro" id="IPR018247">
    <property type="entry name" value="EF_Hand_1_Ca_BS"/>
</dbReference>
<evidence type="ECO:0000256" key="9">
    <source>
        <dbReference type="ARBA" id="ARBA00023136"/>
    </source>
</evidence>
<keyword evidence="4" id="KW-0410">Iron transport</keyword>
<dbReference type="InterPro" id="IPR036942">
    <property type="entry name" value="Beta-barrel_TonB_sf"/>
</dbReference>
<keyword evidence="5 11" id="KW-0812">Transmembrane</keyword>
<keyword evidence="6" id="KW-0408">Iron</keyword>
<dbReference type="PANTHER" id="PTHR32552">
    <property type="entry name" value="FERRICHROME IRON RECEPTOR-RELATED"/>
    <property type="match status" value="1"/>
</dbReference>